<reference evidence="2 3" key="1">
    <citation type="submission" date="2024-09" db="EMBL/GenBank/DDBJ databases">
        <title>Chromosome-scale assembly of Riccia sorocarpa.</title>
        <authorList>
            <person name="Paukszto L."/>
        </authorList>
    </citation>
    <scope>NUCLEOTIDE SEQUENCE [LARGE SCALE GENOMIC DNA]</scope>
    <source>
        <strain evidence="2">LP-2024</strain>
        <tissue evidence="2">Aerial parts of the thallus</tissue>
    </source>
</reference>
<proteinExistence type="predicted"/>
<gene>
    <name evidence="2" type="ORF">R1sor_000262</name>
</gene>
<protein>
    <submittedName>
        <fullName evidence="2">Uncharacterized protein</fullName>
    </submittedName>
</protein>
<dbReference type="Proteomes" id="UP001633002">
    <property type="component" value="Unassembled WGS sequence"/>
</dbReference>
<evidence type="ECO:0000256" key="1">
    <source>
        <dbReference type="SAM" id="MobiDB-lite"/>
    </source>
</evidence>
<accession>A0ABD3GVU1</accession>
<keyword evidence="3" id="KW-1185">Reference proteome</keyword>
<name>A0ABD3GVU1_9MARC</name>
<sequence>MPEHGLPEDPANALPEDHGVGNFDLNEVDDLANGLPEDHGVGNIDLNEAEDPTNGLAEDHEGGDESGEEQQAGADRQSYEVMVRVLQQTFDDARALVILTIVWKGARGFESQQEALY</sequence>
<comment type="caution">
    <text evidence="2">The sequence shown here is derived from an EMBL/GenBank/DDBJ whole genome shotgun (WGS) entry which is preliminary data.</text>
</comment>
<organism evidence="2 3">
    <name type="scientific">Riccia sorocarpa</name>
    <dbReference type="NCBI Taxonomy" id="122646"/>
    <lineage>
        <taxon>Eukaryota</taxon>
        <taxon>Viridiplantae</taxon>
        <taxon>Streptophyta</taxon>
        <taxon>Embryophyta</taxon>
        <taxon>Marchantiophyta</taxon>
        <taxon>Marchantiopsida</taxon>
        <taxon>Marchantiidae</taxon>
        <taxon>Marchantiales</taxon>
        <taxon>Ricciaceae</taxon>
        <taxon>Riccia</taxon>
    </lineage>
</organism>
<dbReference type="EMBL" id="JBJQOH010000006">
    <property type="protein sequence ID" value="KAL3682240.1"/>
    <property type="molecule type" value="Genomic_DNA"/>
</dbReference>
<evidence type="ECO:0000313" key="3">
    <source>
        <dbReference type="Proteomes" id="UP001633002"/>
    </source>
</evidence>
<feature type="region of interest" description="Disordered" evidence="1">
    <location>
        <begin position="1"/>
        <end position="76"/>
    </location>
</feature>
<evidence type="ECO:0000313" key="2">
    <source>
        <dbReference type="EMBL" id="KAL3682240.1"/>
    </source>
</evidence>
<dbReference type="AlphaFoldDB" id="A0ABD3GVU1"/>